<comment type="catalytic activity">
    <reaction evidence="9">
        <text>L-tyrosyl-[protein] + ATP = O-phospho-L-tyrosyl-[protein] + ADP + H(+)</text>
        <dbReference type="Rhea" id="RHEA:10596"/>
        <dbReference type="Rhea" id="RHEA-COMP:10136"/>
        <dbReference type="Rhea" id="RHEA-COMP:20101"/>
        <dbReference type="ChEBI" id="CHEBI:15378"/>
        <dbReference type="ChEBI" id="CHEBI:30616"/>
        <dbReference type="ChEBI" id="CHEBI:46858"/>
        <dbReference type="ChEBI" id="CHEBI:61978"/>
        <dbReference type="ChEBI" id="CHEBI:456216"/>
        <dbReference type="EC" id="2.7.12.2"/>
    </reaction>
</comment>
<comment type="similarity">
    <text evidence="5">Belongs to the protein kinase superfamily. STE Ser/Thr protein kinase family. MAP kinase kinase subfamily.</text>
</comment>
<protein>
    <recommendedName>
        <fullName evidence="6">mitogen-activated protein kinase kinase</fullName>
        <ecNumber evidence="6">2.7.12.2</ecNumber>
    </recommendedName>
</protein>
<dbReference type="PANTHER" id="PTHR48013:SF9">
    <property type="entry name" value="DUAL SPECIFICITY MITOGEN-ACTIVATED PROTEIN KINASE KINASE 5"/>
    <property type="match status" value="1"/>
</dbReference>
<proteinExistence type="inferred from homology"/>
<keyword evidence="2 10" id="KW-0547">Nucleotide-binding</keyword>
<feature type="compositionally biased region" description="Low complexity" evidence="12">
    <location>
        <begin position="62"/>
        <end position="90"/>
    </location>
</feature>
<dbReference type="Proteomes" id="UP001291309">
    <property type="component" value="Unassembled WGS sequence"/>
</dbReference>
<evidence type="ECO:0000256" key="6">
    <source>
        <dbReference type="ARBA" id="ARBA00038999"/>
    </source>
</evidence>
<dbReference type="GO" id="GO:0016301">
    <property type="term" value="F:kinase activity"/>
    <property type="evidence" value="ECO:0007669"/>
    <property type="project" value="UniProtKB-KW"/>
</dbReference>
<evidence type="ECO:0000256" key="9">
    <source>
        <dbReference type="ARBA" id="ARBA00051693"/>
    </source>
</evidence>
<dbReference type="InterPro" id="IPR017441">
    <property type="entry name" value="Protein_kinase_ATP_BS"/>
</dbReference>
<dbReference type="PROSITE" id="PS00107">
    <property type="entry name" value="PROTEIN_KINASE_ATP"/>
    <property type="match status" value="1"/>
</dbReference>
<comment type="caution">
    <text evidence="15">The sequence shown here is derived from an EMBL/GenBank/DDBJ whole genome shotgun (WGS) entry which is preliminary data.</text>
</comment>
<dbReference type="Pfam" id="PF00069">
    <property type="entry name" value="Pkinase"/>
    <property type="match status" value="1"/>
</dbReference>
<dbReference type="RefSeq" id="WP_321546020.1">
    <property type="nucleotide sequence ID" value="NZ_JAXIVS010000004.1"/>
</dbReference>
<evidence type="ECO:0000256" key="2">
    <source>
        <dbReference type="ARBA" id="ARBA00022741"/>
    </source>
</evidence>
<organism evidence="15 16">
    <name type="scientific">Hyalangium rubrum</name>
    <dbReference type="NCBI Taxonomy" id="3103134"/>
    <lineage>
        <taxon>Bacteria</taxon>
        <taxon>Pseudomonadati</taxon>
        <taxon>Myxococcota</taxon>
        <taxon>Myxococcia</taxon>
        <taxon>Myxococcales</taxon>
        <taxon>Cystobacterineae</taxon>
        <taxon>Archangiaceae</taxon>
        <taxon>Hyalangium</taxon>
    </lineage>
</organism>
<comment type="catalytic activity">
    <reaction evidence="8">
        <text>L-threonyl-[protein] + ATP = O-phospho-L-threonyl-[protein] + ADP + H(+)</text>
        <dbReference type="Rhea" id="RHEA:46608"/>
        <dbReference type="Rhea" id="RHEA-COMP:11060"/>
        <dbReference type="Rhea" id="RHEA-COMP:11605"/>
        <dbReference type="ChEBI" id="CHEBI:15378"/>
        <dbReference type="ChEBI" id="CHEBI:30013"/>
        <dbReference type="ChEBI" id="CHEBI:30616"/>
        <dbReference type="ChEBI" id="CHEBI:61977"/>
        <dbReference type="ChEBI" id="CHEBI:456216"/>
        <dbReference type="EC" id="2.7.12.2"/>
    </reaction>
</comment>
<evidence type="ECO:0000256" key="5">
    <source>
        <dbReference type="ARBA" id="ARBA00038035"/>
    </source>
</evidence>
<evidence type="ECO:0000256" key="10">
    <source>
        <dbReference type="PROSITE-ProRule" id="PRU10141"/>
    </source>
</evidence>
<sequence length="1037" mass="114087">MNKSPAGTENGFPQPPTAGNPGPNNLDERTQAADVDALFSPNTANPSLRFDAEHSRPPTGENSQHSVSQHPSSPPSGSSWSQHPSGNSWSQHPSGSTNQNTQNVAPGTLPAVGTRIQHYELIRQLGSGGMGTVFLARDTRLGRRVAIKFLHSDNPEVTKRFILEARATARCSHENIVIIYEVGEHNGSPFMVLEYLQGHPLNKLISGQRVPAARAVEIMVPVVRALATAHELGIVHRDLKPDNIVVTDSGSIKVLDFGIAKVLQDPEHPPEQESELSASALAAQASAAGGTSGEDLSNLTRRGAIMGTMPYMSPEQWRGGNKVDHRTDIWAVGIMLFRMITGKHPLDPLRGPQLVVTAHLNEPMPRLRDMMPDVPAALADVVDRCLLKHKDQRWPDAVSLLKALEPFLPGRFTRELRVDESPYAGLSSFQENDADRFFGRSKEIAALVHRIQSQPLVAVVGPSGAGKSSFVRAGLVPVLKRSGVAWESIVIRPGRHPLAALASIVGPLVNSSTTIEQDIQAQQKLIDRLHAEPGYVGSVLRSRARREKRRILLFIDQFEELYTLVPDAKERRAFTACLSGIADDATAPMRVVLSIRSDFLDRVPEDERFMAELNSGLFFLNTPGREGLRDALVQPAEMAGYQFESPAIVDDMLQHLESTQGALPLLQFAATQLWEGRNATHKLLTVDRYNAMGGIAGALATHADSVLNELPSQAGPLARQVLLRLVTPERTRAIVSMDELRELTKDGNEIQLLIDYLVQARLLVVQTAGGSTGALVEIVHESLIHSWPTLRRWLDEGQEDAAFMEQLRNAARQWTANGQDSDLLWRGEVVEEAQRFQRRYRGELPQQQRAFLDAVFAQAQKATRRRRALLLGSTVFLVGLVAASAVALVVIRNAQREAERQAVVAKVSANQARGAEAVARKAEAQAKQRLAEVQAKELERQRAQQEAETANAQVAITNSELQGKNEELMLALRRAKFAQWRAKNEKKNAEQNATTARQAQQDAIRAAKQLQDLLSREQERVQRLQSQLGSPIIDDLK</sequence>
<name>A0ABU5H3C2_9BACT</name>
<dbReference type="CDD" id="cd14014">
    <property type="entry name" value="STKc_PknB_like"/>
    <property type="match status" value="1"/>
</dbReference>
<feature type="region of interest" description="Disordered" evidence="12">
    <location>
        <begin position="266"/>
        <end position="298"/>
    </location>
</feature>
<gene>
    <name evidence="15" type="ORF">SYV04_12855</name>
</gene>
<feature type="compositionally biased region" description="Polar residues" evidence="12">
    <location>
        <begin position="91"/>
        <end position="105"/>
    </location>
</feature>
<feature type="domain" description="Protein kinase" evidence="14">
    <location>
        <begin position="119"/>
        <end position="408"/>
    </location>
</feature>
<evidence type="ECO:0000256" key="3">
    <source>
        <dbReference type="ARBA" id="ARBA00022777"/>
    </source>
</evidence>
<dbReference type="PANTHER" id="PTHR48013">
    <property type="entry name" value="DUAL SPECIFICITY MITOGEN-ACTIVATED PROTEIN KINASE KINASE 5-RELATED"/>
    <property type="match status" value="1"/>
</dbReference>
<feature type="compositionally biased region" description="Low complexity" evidence="12">
    <location>
        <begin position="990"/>
        <end position="1004"/>
    </location>
</feature>
<keyword evidence="1" id="KW-0808">Transferase</keyword>
<dbReference type="Gene3D" id="3.30.200.20">
    <property type="entry name" value="Phosphorylase Kinase, domain 1"/>
    <property type="match status" value="1"/>
</dbReference>
<dbReference type="SUPFAM" id="SSF52540">
    <property type="entry name" value="P-loop containing nucleoside triphosphate hydrolases"/>
    <property type="match status" value="1"/>
</dbReference>
<evidence type="ECO:0000259" key="14">
    <source>
        <dbReference type="PROSITE" id="PS50011"/>
    </source>
</evidence>
<evidence type="ECO:0000256" key="13">
    <source>
        <dbReference type="SAM" id="Phobius"/>
    </source>
</evidence>
<keyword evidence="4 10" id="KW-0067">ATP-binding</keyword>
<feature type="transmembrane region" description="Helical" evidence="13">
    <location>
        <begin position="868"/>
        <end position="891"/>
    </location>
</feature>
<keyword evidence="3 15" id="KW-0418">Kinase</keyword>
<dbReference type="InterPro" id="IPR049052">
    <property type="entry name" value="nSTAND1"/>
</dbReference>
<evidence type="ECO:0000256" key="12">
    <source>
        <dbReference type="SAM" id="MobiDB-lite"/>
    </source>
</evidence>
<keyword evidence="13" id="KW-0472">Membrane</keyword>
<evidence type="ECO:0000256" key="4">
    <source>
        <dbReference type="ARBA" id="ARBA00022840"/>
    </source>
</evidence>
<keyword evidence="13" id="KW-1133">Transmembrane helix</keyword>
<feature type="coiled-coil region" evidence="11">
    <location>
        <begin position="919"/>
        <end position="960"/>
    </location>
</feature>
<feature type="binding site" evidence="10">
    <location>
        <position position="148"/>
    </location>
    <ligand>
        <name>ATP</name>
        <dbReference type="ChEBI" id="CHEBI:30616"/>
    </ligand>
</feature>
<dbReference type="Gene3D" id="1.10.510.10">
    <property type="entry name" value="Transferase(Phosphotransferase) domain 1"/>
    <property type="match status" value="1"/>
</dbReference>
<dbReference type="PROSITE" id="PS50011">
    <property type="entry name" value="PROTEIN_KINASE_DOM"/>
    <property type="match status" value="1"/>
</dbReference>
<comment type="catalytic activity">
    <reaction evidence="7">
        <text>L-seryl-[protein] + ATP = O-phospho-L-seryl-[protein] + ADP + H(+)</text>
        <dbReference type="Rhea" id="RHEA:17989"/>
        <dbReference type="Rhea" id="RHEA-COMP:9863"/>
        <dbReference type="Rhea" id="RHEA-COMP:11604"/>
        <dbReference type="ChEBI" id="CHEBI:15378"/>
        <dbReference type="ChEBI" id="CHEBI:29999"/>
        <dbReference type="ChEBI" id="CHEBI:30616"/>
        <dbReference type="ChEBI" id="CHEBI:83421"/>
        <dbReference type="ChEBI" id="CHEBI:456216"/>
        <dbReference type="EC" id="2.7.12.2"/>
    </reaction>
</comment>
<keyword evidence="16" id="KW-1185">Reference proteome</keyword>
<evidence type="ECO:0000256" key="1">
    <source>
        <dbReference type="ARBA" id="ARBA00022679"/>
    </source>
</evidence>
<dbReference type="Gene3D" id="3.40.50.300">
    <property type="entry name" value="P-loop containing nucleotide triphosphate hydrolases"/>
    <property type="match status" value="1"/>
</dbReference>
<dbReference type="SUPFAM" id="SSF56112">
    <property type="entry name" value="Protein kinase-like (PK-like)"/>
    <property type="match status" value="1"/>
</dbReference>
<dbReference type="InterPro" id="IPR000719">
    <property type="entry name" value="Prot_kinase_dom"/>
</dbReference>
<dbReference type="InterPro" id="IPR008271">
    <property type="entry name" value="Ser/Thr_kinase_AS"/>
</dbReference>
<keyword evidence="13" id="KW-0812">Transmembrane</keyword>
<feature type="region of interest" description="Disordered" evidence="12">
    <location>
        <begin position="1"/>
        <end position="108"/>
    </location>
</feature>
<dbReference type="SMART" id="SM00220">
    <property type="entry name" value="S_TKc"/>
    <property type="match status" value="1"/>
</dbReference>
<reference evidence="15 16" key="1">
    <citation type="submission" date="2023-12" db="EMBL/GenBank/DDBJ databases">
        <title>the genome sequence of Hyalangium sp. s54d21.</title>
        <authorList>
            <person name="Zhang X."/>
        </authorList>
    </citation>
    <scope>NUCLEOTIDE SEQUENCE [LARGE SCALE GENOMIC DNA]</scope>
    <source>
        <strain evidence="16">s54d21</strain>
    </source>
</reference>
<dbReference type="PROSITE" id="PS00108">
    <property type="entry name" value="PROTEIN_KINASE_ST"/>
    <property type="match status" value="1"/>
</dbReference>
<dbReference type="EMBL" id="JAXIVS010000004">
    <property type="protein sequence ID" value="MDY7227293.1"/>
    <property type="molecule type" value="Genomic_DNA"/>
</dbReference>
<accession>A0ABU5H3C2</accession>
<evidence type="ECO:0000313" key="15">
    <source>
        <dbReference type="EMBL" id="MDY7227293.1"/>
    </source>
</evidence>
<feature type="compositionally biased region" description="Low complexity" evidence="12">
    <location>
        <begin position="275"/>
        <end position="288"/>
    </location>
</feature>
<keyword evidence="11" id="KW-0175">Coiled coil</keyword>
<dbReference type="EC" id="2.7.12.2" evidence="6"/>
<dbReference type="InterPro" id="IPR011009">
    <property type="entry name" value="Kinase-like_dom_sf"/>
</dbReference>
<evidence type="ECO:0000256" key="7">
    <source>
        <dbReference type="ARBA" id="ARBA00049014"/>
    </source>
</evidence>
<evidence type="ECO:0000256" key="8">
    <source>
        <dbReference type="ARBA" id="ARBA00049299"/>
    </source>
</evidence>
<dbReference type="Pfam" id="PF20703">
    <property type="entry name" value="nSTAND1"/>
    <property type="match status" value="1"/>
</dbReference>
<dbReference type="InterPro" id="IPR027417">
    <property type="entry name" value="P-loop_NTPase"/>
</dbReference>
<feature type="region of interest" description="Disordered" evidence="12">
    <location>
        <begin position="982"/>
        <end position="1004"/>
    </location>
</feature>
<evidence type="ECO:0000313" key="16">
    <source>
        <dbReference type="Proteomes" id="UP001291309"/>
    </source>
</evidence>
<evidence type="ECO:0000256" key="11">
    <source>
        <dbReference type="SAM" id="Coils"/>
    </source>
</evidence>